<evidence type="ECO:0000256" key="1">
    <source>
        <dbReference type="ARBA" id="ARBA00004651"/>
    </source>
</evidence>
<evidence type="ECO:0000256" key="5">
    <source>
        <dbReference type="ARBA" id="ARBA00022475"/>
    </source>
</evidence>
<keyword evidence="6 14" id="KW-0349">Heme</keyword>
<evidence type="ECO:0000256" key="3">
    <source>
        <dbReference type="ARBA" id="ARBA00006501"/>
    </source>
</evidence>
<sequence>MEYLWLKALHIAAVVTWIGGMLAVSMTIGAVAETDGGQESTRRSRLLGGVRHWDRRVTTPAMLLVWGVGLMLAMTGQWFPQTWLAAKLAIILLLSALHGALAGRLRRLAGGGSETPVGLLRHAPAGIMLGMATAIVLVVLKPV</sequence>
<reference evidence="16 17" key="1">
    <citation type="submission" date="2023-07" db="EMBL/GenBank/DDBJ databases">
        <title>Genomic Encyclopedia of Type Strains, Phase IV (KMG-IV): sequencing the most valuable type-strain genomes for metagenomic binning, comparative biology and taxonomic classification.</title>
        <authorList>
            <person name="Goeker M."/>
        </authorList>
    </citation>
    <scope>NUCLEOTIDE SEQUENCE [LARGE SCALE GENOMIC DNA]</scope>
    <source>
        <strain evidence="16 17">DSM 19922</strain>
    </source>
</reference>
<name>A0ABU0MN87_9PROT</name>
<dbReference type="PANTHER" id="PTHR40255:SF1">
    <property type="entry name" value="PROTOPORPHYRINOGEN IX OXIDASE"/>
    <property type="match status" value="1"/>
</dbReference>
<evidence type="ECO:0000256" key="8">
    <source>
        <dbReference type="ARBA" id="ARBA00022723"/>
    </source>
</evidence>
<dbReference type="PIRSF" id="PIRSF004638">
    <property type="entry name" value="UCP004638"/>
    <property type="match status" value="1"/>
</dbReference>
<comment type="caution">
    <text evidence="16">The sequence shown here is derived from an EMBL/GenBank/DDBJ whole genome shotgun (WGS) entry which is preliminary data.</text>
</comment>
<evidence type="ECO:0000256" key="15">
    <source>
        <dbReference type="SAM" id="Phobius"/>
    </source>
</evidence>
<feature type="transmembrane region" description="Helical" evidence="15">
    <location>
        <begin position="12"/>
        <end position="32"/>
    </location>
</feature>
<evidence type="ECO:0000256" key="9">
    <source>
        <dbReference type="ARBA" id="ARBA00022989"/>
    </source>
</evidence>
<gene>
    <name evidence="16" type="ORF">QO018_003815</name>
</gene>
<feature type="transmembrane region" description="Helical" evidence="15">
    <location>
        <begin position="85"/>
        <end position="102"/>
    </location>
</feature>
<feature type="transmembrane region" description="Helical" evidence="15">
    <location>
        <begin position="123"/>
        <end position="140"/>
    </location>
</feature>
<dbReference type="Pfam" id="PF03653">
    <property type="entry name" value="UPF0093"/>
    <property type="match status" value="1"/>
</dbReference>
<keyword evidence="17" id="KW-1185">Reference proteome</keyword>
<organism evidence="16 17">
    <name type="scientific">Azospirillum picis</name>
    <dbReference type="NCBI Taxonomy" id="488438"/>
    <lineage>
        <taxon>Bacteria</taxon>
        <taxon>Pseudomonadati</taxon>
        <taxon>Pseudomonadota</taxon>
        <taxon>Alphaproteobacteria</taxon>
        <taxon>Rhodospirillales</taxon>
        <taxon>Azospirillaceae</taxon>
        <taxon>Azospirillum</taxon>
    </lineage>
</organism>
<accession>A0ABU0MN87</accession>
<evidence type="ECO:0000256" key="11">
    <source>
        <dbReference type="ARBA" id="ARBA00023004"/>
    </source>
</evidence>
<evidence type="ECO:0000256" key="7">
    <source>
        <dbReference type="ARBA" id="ARBA00022692"/>
    </source>
</evidence>
<comment type="similarity">
    <text evidence="3 14">Belongs to the HemJ family.</text>
</comment>
<evidence type="ECO:0000256" key="2">
    <source>
        <dbReference type="ARBA" id="ARBA00005073"/>
    </source>
</evidence>
<keyword evidence="5 14" id="KW-1003">Cell membrane</keyword>
<comment type="function">
    <text evidence="14">Catalyzes the oxidation of protoporphyrinogen IX to protoporphyrin IX.</text>
</comment>
<evidence type="ECO:0000256" key="13">
    <source>
        <dbReference type="ARBA" id="ARBA00048390"/>
    </source>
</evidence>
<evidence type="ECO:0000256" key="14">
    <source>
        <dbReference type="PIRNR" id="PIRNR004638"/>
    </source>
</evidence>
<dbReference type="Proteomes" id="UP001244552">
    <property type="component" value="Unassembled WGS sequence"/>
</dbReference>
<keyword evidence="7 15" id="KW-0812">Transmembrane</keyword>
<comment type="pathway">
    <text evidence="2 14">Porphyrin-containing compound metabolism; protoporphyrin-IX biosynthesis; protoporphyrin-IX from protoporphyrinogen-IX: step 1/1.</text>
</comment>
<dbReference type="InterPro" id="IPR005265">
    <property type="entry name" value="HemJ-like"/>
</dbReference>
<keyword evidence="11 14" id="KW-0408">Iron</keyword>
<proteinExistence type="inferred from homology"/>
<dbReference type="PANTHER" id="PTHR40255">
    <property type="entry name" value="UPF0093 MEMBRANE PROTEIN SLR1790"/>
    <property type="match status" value="1"/>
</dbReference>
<comment type="catalytic activity">
    <reaction evidence="13 14">
        <text>protoporphyrinogen IX + 3 A = protoporphyrin IX + 3 AH2</text>
        <dbReference type="Rhea" id="RHEA:62000"/>
        <dbReference type="ChEBI" id="CHEBI:13193"/>
        <dbReference type="ChEBI" id="CHEBI:17499"/>
        <dbReference type="ChEBI" id="CHEBI:57306"/>
        <dbReference type="ChEBI" id="CHEBI:57307"/>
    </reaction>
</comment>
<evidence type="ECO:0000313" key="17">
    <source>
        <dbReference type="Proteomes" id="UP001244552"/>
    </source>
</evidence>
<evidence type="ECO:0000313" key="16">
    <source>
        <dbReference type="EMBL" id="MDQ0534938.1"/>
    </source>
</evidence>
<comment type="subcellular location">
    <subcellularLocation>
        <location evidence="1">Cell membrane</location>
        <topology evidence="1">Multi-pass membrane protein</topology>
    </subcellularLocation>
</comment>
<keyword evidence="9 15" id="KW-1133">Transmembrane helix</keyword>
<feature type="transmembrane region" description="Helical" evidence="15">
    <location>
        <begin position="61"/>
        <end position="79"/>
    </location>
</feature>
<keyword evidence="10" id="KW-0560">Oxidoreductase</keyword>
<dbReference type="EC" id="1.3.99.-" evidence="14"/>
<evidence type="ECO:0000256" key="12">
    <source>
        <dbReference type="ARBA" id="ARBA00023136"/>
    </source>
</evidence>
<evidence type="ECO:0000256" key="6">
    <source>
        <dbReference type="ARBA" id="ARBA00022617"/>
    </source>
</evidence>
<keyword evidence="8 14" id="KW-0479">Metal-binding</keyword>
<evidence type="ECO:0000256" key="4">
    <source>
        <dbReference type="ARBA" id="ARBA00017504"/>
    </source>
</evidence>
<evidence type="ECO:0000256" key="10">
    <source>
        <dbReference type="ARBA" id="ARBA00023002"/>
    </source>
</evidence>
<dbReference type="RefSeq" id="WP_209984670.1">
    <property type="nucleotide sequence ID" value="NZ_JAGINO010000015.1"/>
</dbReference>
<comment type="cofactor">
    <cofactor evidence="14">
        <name>heme b</name>
        <dbReference type="ChEBI" id="CHEBI:60344"/>
    </cofactor>
    <text evidence="14">Binds 1 heme b (iron(II)-protoporphyrin IX) group per subunit.</text>
</comment>
<keyword evidence="12 14" id="KW-0472">Membrane</keyword>
<protein>
    <recommendedName>
        <fullName evidence="4 14">Protoporphyrinogen IX oxidase</fullName>
        <ecNumber evidence="14">1.3.99.-</ecNumber>
    </recommendedName>
</protein>
<dbReference type="EMBL" id="JAUSVU010000014">
    <property type="protein sequence ID" value="MDQ0534938.1"/>
    <property type="molecule type" value="Genomic_DNA"/>
</dbReference>